<evidence type="ECO:0000256" key="2">
    <source>
        <dbReference type="SAM" id="SignalP"/>
    </source>
</evidence>
<protein>
    <submittedName>
        <fullName evidence="3">Uncharacterized protein</fullName>
    </submittedName>
</protein>
<accession>A0A9X3N348</accession>
<gene>
    <name evidence="3" type="ORF">OM076_38200</name>
</gene>
<evidence type="ECO:0000313" key="4">
    <source>
        <dbReference type="Proteomes" id="UP001149140"/>
    </source>
</evidence>
<dbReference type="AlphaFoldDB" id="A0A9X3N348"/>
<reference evidence="3" key="1">
    <citation type="submission" date="2022-10" db="EMBL/GenBank/DDBJ databases">
        <title>The WGS of Solirubrobacter ginsenosidimutans DSM 21036.</title>
        <authorList>
            <person name="Jiang Z."/>
        </authorList>
    </citation>
    <scope>NUCLEOTIDE SEQUENCE</scope>
    <source>
        <strain evidence="3">DSM 21036</strain>
    </source>
</reference>
<evidence type="ECO:0000313" key="3">
    <source>
        <dbReference type="EMBL" id="MDA0166160.1"/>
    </source>
</evidence>
<keyword evidence="2" id="KW-0732">Signal</keyword>
<proteinExistence type="predicted"/>
<feature type="compositionally biased region" description="Acidic residues" evidence="1">
    <location>
        <begin position="76"/>
        <end position="90"/>
    </location>
</feature>
<feature type="signal peptide" evidence="2">
    <location>
        <begin position="1"/>
        <end position="22"/>
    </location>
</feature>
<name>A0A9X3N348_9ACTN</name>
<feature type="compositionally biased region" description="Acidic residues" evidence="1">
    <location>
        <begin position="137"/>
        <end position="154"/>
    </location>
</feature>
<feature type="chain" id="PRO_5040890596" evidence="2">
    <location>
        <begin position="23"/>
        <end position="189"/>
    </location>
</feature>
<dbReference type="Proteomes" id="UP001149140">
    <property type="component" value="Unassembled WGS sequence"/>
</dbReference>
<evidence type="ECO:0000256" key="1">
    <source>
        <dbReference type="SAM" id="MobiDB-lite"/>
    </source>
</evidence>
<dbReference type="RefSeq" id="WP_270045420.1">
    <property type="nucleotide sequence ID" value="NZ_JAPDOD010000059.1"/>
</dbReference>
<organism evidence="3 4">
    <name type="scientific">Solirubrobacter ginsenosidimutans</name>
    <dbReference type="NCBI Taxonomy" id="490573"/>
    <lineage>
        <taxon>Bacteria</taxon>
        <taxon>Bacillati</taxon>
        <taxon>Actinomycetota</taxon>
        <taxon>Thermoleophilia</taxon>
        <taxon>Solirubrobacterales</taxon>
        <taxon>Solirubrobacteraceae</taxon>
        <taxon>Solirubrobacter</taxon>
    </lineage>
</organism>
<feature type="region of interest" description="Disordered" evidence="1">
    <location>
        <begin position="125"/>
        <end position="189"/>
    </location>
</feature>
<feature type="region of interest" description="Disordered" evidence="1">
    <location>
        <begin position="45"/>
        <end position="96"/>
    </location>
</feature>
<keyword evidence="4" id="KW-1185">Reference proteome</keyword>
<comment type="caution">
    <text evidence="3">The sequence shown here is derived from an EMBL/GenBank/DDBJ whole genome shotgun (WGS) entry which is preliminary data.</text>
</comment>
<sequence length="189" mass="19767">MSRKLLALAAMALALAASLLLAGGAAASSRDRNHDRLPDRWERQHHLSLKVNQSHRDQDGDGLNNRGEWRAKLDPRDDDSDDDGIEDGDENAGTVASFTGGVLTITLAKGGTLVANVTADTEIECDDSTAKAASDGPGDDDNEGDDDDHGDDDGAQCGAEALTAGRQVDEGELKTSGGEAVWEKVELGA</sequence>
<dbReference type="EMBL" id="JAPDOD010000059">
    <property type="protein sequence ID" value="MDA0166160.1"/>
    <property type="molecule type" value="Genomic_DNA"/>
</dbReference>